<dbReference type="AlphaFoldDB" id="A0A4Z1PU11"/>
<dbReference type="PANTHER" id="PTHR11695:SF294">
    <property type="entry name" value="RETICULON-4-INTERACTING PROTEIN 1, MITOCHONDRIAL"/>
    <property type="match status" value="1"/>
</dbReference>
<dbReference type="InterPro" id="IPR011032">
    <property type="entry name" value="GroES-like_sf"/>
</dbReference>
<dbReference type="Proteomes" id="UP000298493">
    <property type="component" value="Unassembled WGS sequence"/>
</dbReference>
<gene>
    <name evidence="2" type="ORF">E6O75_ATG00555</name>
</gene>
<sequence>MKAWQYTTTEGGLEKNLHLVNYPEPFASELKKQQVLVKVLSVSLNPADYKIPEMGTFMKYIIGNPAIPCQDFAGRVQATHASVPESVLKVGDLVFGRSGVGAKIGSLGELTVARLDGCVKIPEGVDIDDAAAVGTAGLTAHQSIVPHVKNGDRVFINGGSGGCGTFGVQIAVMLGAHVTTTCSTANVALMKELGADVVVDYQTENVLDVLSKNGQVFDLVVDNVGDSSLYLAGERYMKEGARYLQVGLPSSGWVSIAKNSVLQGGKRPFKFLQTGRNLPKVFELLGEWIREGKIKPVIEQTFEFEDAPKAFEKVREGRTRGKVVVHVDKL</sequence>
<dbReference type="EMBL" id="SNSC02000001">
    <property type="protein sequence ID" value="TID27788.1"/>
    <property type="molecule type" value="Genomic_DNA"/>
</dbReference>
<organism evidence="2 3">
    <name type="scientific">Venturia nashicola</name>
    <dbReference type="NCBI Taxonomy" id="86259"/>
    <lineage>
        <taxon>Eukaryota</taxon>
        <taxon>Fungi</taxon>
        <taxon>Dikarya</taxon>
        <taxon>Ascomycota</taxon>
        <taxon>Pezizomycotina</taxon>
        <taxon>Dothideomycetes</taxon>
        <taxon>Pleosporomycetidae</taxon>
        <taxon>Venturiales</taxon>
        <taxon>Venturiaceae</taxon>
        <taxon>Venturia</taxon>
    </lineage>
</organism>
<dbReference type="SMART" id="SM00829">
    <property type="entry name" value="PKS_ER"/>
    <property type="match status" value="1"/>
</dbReference>
<dbReference type="InterPro" id="IPR050700">
    <property type="entry name" value="YIM1/Zinc_Alcohol_DH_Fams"/>
</dbReference>
<dbReference type="InterPro" id="IPR013154">
    <property type="entry name" value="ADH-like_N"/>
</dbReference>
<evidence type="ECO:0000313" key="2">
    <source>
        <dbReference type="EMBL" id="TID27788.1"/>
    </source>
</evidence>
<dbReference type="SUPFAM" id="SSF50129">
    <property type="entry name" value="GroES-like"/>
    <property type="match status" value="1"/>
</dbReference>
<feature type="domain" description="Enoyl reductase (ER)" evidence="1">
    <location>
        <begin position="12"/>
        <end position="325"/>
    </location>
</feature>
<dbReference type="GO" id="GO:0005739">
    <property type="term" value="C:mitochondrion"/>
    <property type="evidence" value="ECO:0007669"/>
    <property type="project" value="TreeGrafter"/>
</dbReference>
<evidence type="ECO:0000259" key="1">
    <source>
        <dbReference type="SMART" id="SM00829"/>
    </source>
</evidence>
<dbReference type="Gene3D" id="3.90.180.10">
    <property type="entry name" value="Medium-chain alcohol dehydrogenases, catalytic domain"/>
    <property type="match status" value="1"/>
</dbReference>
<accession>A0A4Z1PU11</accession>
<protein>
    <submittedName>
        <fullName evidence="2">Putative zinc alcohol dehydrogenase</fullName>
    </submittedName>
</protein>
<dbReference type="InterPro" id="IPR020843">
    <property type="entry name" value="ER"/>
</dbReference>
<dbReference type="PANTHER" id="PTHR11695">
    <property type="entry name" value="ALCOHOL DEHYDROGENASE RELATED"/>
    <property type="match status" value="1"/>
</dbReference>
<comment type="caution">
    <text evidence="2">The sequence shown here is derived from an EMBL/GenBank/DDBJ whole genome shotgun (WGS) entry which is preliminary data.</text>
</comment>
<dbReference type="STRING" id="86259.A0A4Z1PU11"/>
<name>A0A4Z1PU11_9PEZI</name>
<dbReference type="Pfam" id="PF13602">
    <property type="entry name" value="ADH_zinc_N_2"/>
    <property type="match status" value="1"/>
</dbReference>
<dbReference type="GO" id="GO:0016491">
    <property type="term" value="F:oxidoreductase activity"/>
    <property type="evidence" value="ECO:0007669"/>
    <property type="project" value="InterPro"/>
</dbReference>
<dbReference type="InterPro" id="IPR036291">
    <property type="entry name" value="NAD(P)-bd_dom_sf"/>
</dbReference>
<evidence type="ECO:0000313" key="3">
    <source>
        <dbReference type="Proteomes" id="UP000298493"/>
    </source>
</evidence>
<proteinExistence type="predicted"/>
<keyword evidence="3" id="KW-1185">Reference proteome</keyword>
<dbReference type="Gene3D" id="3.40.50.720">
    <property type="entry name" value="NAD(P)-binding Rossmann-like Domain"/>
    <property type="match status" value="1"/>
</dbReference>
<dbReference type="CDD" id="cd08267">
    <property type="entry name" value="MDR1"/>
    <property type="match status" value="1"/>
</dbReference>
<dbReference type="SUPFAM" id="SSF51735">
    <property type="entry name" value="NAD(P)-binding Rossmann-fold domains"/>
    <property type="match status" value="1"/>
</dbReference>
<dbReference type="Pfam" id="PF08240">
    <property type="entry name" value="ADH_N"/>
    <property type="match status" value="1"/>
</dbReference>
<reference evidence="2 3" key="1">
    <citation type="submission" date="2019-04" db="EMBL/GenBank/DDBJ databases">
        <title>High contiguity whole genome sequence and gene annotation resource for two Venturia nashicola isolates.</title>
        <authorList>
            <person name="Prokchorchik M."/>
            <person name="Won K."/>
            <person name="Lee Y."/>
            <person name="Choi E.D."/>
            <person name="Segonzac C."/>
            <person name="Sohn K.H."/>
        </authorList>
    </citation>
    <scope>NUCLEOTIDE SEQUENCE [LARGE SCALE GENOMIC DNA]</scope>
    <source>
        <strain evidence="2 3">PRI2</strain>
    </source>
</reference>